<keyword evidence="1" id="KW-1133">Transmembrane helix</keyword>
<name>A3XJX7_LEEBM</name>
<evidence type="ECO:0008006" key="4">
    <source>
        <dbReference type="Google" id="ProtNLM"/>
    </source>
</evidence>
<keyword evidence="3" id="KW-1185">Reference proteome</keyword>
<dbReference type="Proteomes" id="UP000001601">
    <property type="component" value="Unassembled WGS sequence"/>
</dbReference>
<dbReference type="eggNOG" id="COG4206">
    <property type="taxonomic scope" value="Bacteria"/>
</dbReference>
<gene>
    <name evidence="2" type="ORF">MED217_03305</name>
</gene>
<evidence type="ECO:0000313" key="3">
    <source>
        <dbReference type="Proteomes" id="UP000001601"/>
    </source>
</evidence>
<organism evidence="2 3">
    <name type="scientific">Leeuwenhoekiella blandensis (strain CECT 7118 / CCUG 51940 / KCTC 22103 / MED217)</name>
    <name type="common">Flavobacterium sp. (strain MED217)</name>
    <dbReference type="NCBI Taxonomy" id="398720"/>
    <lineage>
        <taxon>Bacteria</taxon>
        <taxon>Pseudomonadati</taxon>
        <taxon>Bacteroidota</taxon>
        <taxon>Flavobacteriia</taxon>
        <taxon>Flavobacteriales</taxon>
        <taxon>Flavobacteriaceae</taxon>
        <taxon>Leeuwenhoekiella</taxon>
    </lineage>
</organism>
<comment type="caution">
    <text evidence="2">The sequence shown here is derived from an EMBL/GenBank/DDBJ whole genome shotgun (WGS) entry which is preliminary data.</text>
</comment>
<feature type="transmembrane region" description="Helical" evidence="1">
    <location>
        <begin position="6"/>
        <end position="22"/>
    </location>
</feature>
<dbReference type="EMBL" id="AANC01000003">
    <property type="protein sequence ID" value="EAQ50145.1"/>
    <property type="molecule type" value="Genomic_DNA"/>
</dbReference>
<proteinExistence type="predicted"/>
<sequence>MGGFFYVILFQVSLRLIVLFLDQMIVMRYFVLFFFLIATSLSLQAQDARFNRDGVMRDTLDKQRSARSPKREKQERPAIDLYKIISVENDTTVVDTSLTVEKLYKYNYLRKDNFELLPFSNEGQTYNTLAYDFSTQNIRPLFGARARHFNYMEVADINYYQVPTPLTELYYKSVFSQGQNLDAFFTMNKSKRFNFSIAYKGLRSLGKYQNFLTSTGNFRFTLNYQTKNKRYDLKAHYVAQDLMNQQNGGLTDQALLNFASGNSQFNDRARLSVNFEDAENILDGARFYLNQRYDLIPQNDSISKNRIQVGHILNYEDKFYRYEQASPATALFGNSFVTSNLVDRTDLEEFNNRVFVEYSNDILGTLNFQANHTYYNYGYNSVLIQEEGRIPNGIQGDLIAVGAAYKKMYRGFQLKGEAQTNVVGDFSGLDFKAEASYELKDKANFSGGIHINSAPANYNHLLYQSSYENYNWFNAEAYDNVKTSSLYFNMQSNNWLNASAELVNIADYAYFAKNDLGLTQSFQAGENVTYLKLKLNKEFRFGKFALDNTVAYQNVSSGMSYLNVPEVITRNTLYYTDQWFQKALFVQTGFRFNYFTEYNMNAYDPVLAEFYVQNDQQLGGFPLLDLFFNMKVRQTRIFFIAEHINSLVSPSDYYSAPGYPYRDFTFRFGLVWNFFL</sequence>
<accession>A3XJX7</accession>
<reference evidence="2 3" key="1">
    <citation type="journal article" date="2007" name="Nature">
        <title>Light stimulates growth of proteorhodopsin-containing marine Flavobacteria.</title>
        <authorList>
            <person name="Gomez-Consarnau L."/>
            <person name="Gonzalez J.M."/>
            <person name="Coll-Llado M."/>
            <person name="Gourdon P."/>
            <person name="Pascher T."/>
            <person name="Neutze R."/>
            <person name="Pedros-Alio C."/>
            <person name="Pinhassi J."/>
        </authorList>
    </citation>
    <scope>NUCLEOTIDE SEQUENCE [LARGE SCALE GENOMIC DNA]</scope>
    <source>
        <strain evidence="2 3">MED217</strain>
    </source>
</reference>
<keyword evidence="1" id="KW-0812">Transmembrane</keyword>
<dbReference type="HOGENOM" id="CLU_025041_0_0_10"/>
<dbReference type="STRING" id="398720.MED217_03305"/>
<keyword evidence="1" id="KW-0472">Membrane</keyword>
<dbReference type="Pfam" id="PF14121">
    <property type="entry name" value="Porin_10"/>
    <property type="match status" value="1"/>
</dbReference>
<dbReference type="AlphaFoldDB" id="A3XJX7"/>
<evidence type="ECO:0000256" key="1">
    <source>
        <dbReference type="SAM" id="Phobius"/>
    </source>
</evidence>
<dbReference type="InterPro" id="IPR025631">
    <property type="entry name" value="Porin_10"/>
</dbReference>
<evidence type="ECO:0000313" key="2">
    <source>
        <dbReference type="EMBL" id="EAQ50145.1"/>
    </source>
</evidence>
<protein>
    <recommendedName>
        <fullName evidence="4">Porin</fullName>
    </recommendedName>
</protein>